<organism evidence="1 2">
    <name type="scientific">Rhizobium paknamense</name>
    <dbReference type="NCBI Taxonomy" id="1206817"/>
    <lineage>
        <taxon>Bacteria</taxon>
        <taxon>Pseudomonadati</taxon>
        <taxon>Pseudomonadota</taxon>
        <taxon>Alphaproteobacteria</taxon>
        <taxon>Hyphomicrobiales</taxon>
        <taxon>Rhizobiaceae</taxon>
        <taxon>Rhizobium/Agrobacterium group</taxon>
        <taxon>Rhizobium</taxon>
    </lineage>
</organism>
<evidence type="ECO:0000313" key="1">
    <source>
        <dbReference type="EMBL" id="MDQ0454884.1"/>
    </source>
</evidence>
<comment type="caution">
    <text evidence="1">The sequence shown here is derived from an EMBL/GenBank/DDBJ whole genome shotgun (WGS) entry which is preliminary data.</text>
</comment>
<dbReference type="Proteomes" id="UP001235269">
    <property type="component" value="Unassembled WGS sequence"/>
</dbReference>
<proteinExistence type="predicted"/>
<protein>
    <submittedName>
        <fullName evidence="1">Uncharacterized protein</fullName>
    </submittedName>
</protein>
<sequence>MFDDDISFTPCLYQGITLTPEGSSVLQEAMLIKRHDKTVLGCGYVGRQDLSLLAHILLLSKRPAGPLLASLERNQVPHVAPGGISGAFLYAPTNAASLPPFLPWYNEDYFWLQRMKSMGWSLRSSRHFLAHAPEDGLHISFEKLWFEQYGEALWHATAGLTLTDSLSTTSTSCAQALRERISEIETVRVGLQMATDAKVARTYSPILQLLEEKFVCLLKDFIVKRQVSYIQDALTLLSYLNSEPVMRNQVDERTDLR</sequence>
<evidence type="ECO:0000313" key="2">
    <source>
        <dbReference type="Proteomes" id="UP001235269"/>
    </source>
</evidence>
<gene>
    <name evidence="1" type="ORF">QO005_001214</name>
</gene>
<name>A0ABU0ICB7_9HYPH</name>
<accession>A0ABU0ICB7</accession>
<dbReference type="EMBL" id="JAUSWH010000003">
    <property type="protein sequence ID" value="MDQ0454884.1"/>
    <property type="molecule type" value="Genomic_DNA"/>
</dbReference>
<reference evidence="1 2" key="1">
    <citation type="submission" date="2023-07" db="EMBL/GenBank/DDBJ databases">
        <title>Genomic Encyclopedia of Type Strains, Phase IV (KMG-IV): sequencing the most valuable type-strain genomes for metagenomic binning, comparative biology and taxonomic classification.</title>
        <authorList>
            <person name="Goeker M."/>
        </authorList>
    </citation>
    <scope>NUCLEOTIDE SEQUENCE [LARGE SCALE GENOMIC DNA]</scope>
    <source>
        <strain evidence="1 2">DSM 100301</strain>
    </source>
</reference>
<dbReference type="RefSeq" id="WP_307157098.1">
    <property type="nucleotide sequence ID" value="NZ_JAUSWH010000003.1"/>
</dbReference>
<keyword evidence="2" id="KW-1185">Reference proteome</keyword>